<accession>A0ABR5ZRJ3</accession>
<keyword evidence="1" id="KW-0812">Transmembrane</keyword>
<keyword evidence="1" id="KW-1133">Transmembrane helix</keyword>
<gene>
    <name evidence="2" type="ORF">CPA56_02910</name>
</gene>
<feature type="transmembrane region" description="Helical" evidence="1">
    <location>
        <begin position="33"/>
        <end position="51"/>
    </location>
</feature>
<evidence type="ECO:0000313" key="3">
    <source>
        <dbReference type="Proteomes" id="UP000765338"/>
    </source>
</evidence>
<keyword evidence="3" id="KW-1185">Reference proteome</keyword>
<dbReference type="RefSeq" id="WP_182040513.1">
    <property type="nucleotide sequence ID" value="NZ_PDLY01000001.1"/>
</dbReference>
<comment type="caution">
    <text evidence="2">The sequence shown here is derived from an EMBL/GenBank/DDBJ whole genome shotgun (WGS) entry which is preliminary data.</text>
</comment>
<keyword evidence="1" id="KW-0472">Membrane</keyword>
<sequence>MTDFIICLLALSHLGVGYLWRTSLVRTSNGYRSGLVSAAACVTLWPLFGMAELGEWAKERMA</sequence>
<name>A0ABR5ZRJ3_9PROT</name>
<reference evidence="2 3" key="1">
    <citation type="submission" date="2017-10" db="EMBL/GenBank/DDBJ databases">
        <authorList>
            <person name="Jakob F."/>
        </authorList>
    </citation>
    <scope>NUCLEOTIDE SEQUENCE [LARGE SCALE GENOMIC DNA]</scope>
    <source>
        <strain evidence="2 3">TMW 2.1889</strain>
    </source>
</reference>
<proteinExistence type="predicted"/>
<dbReference type="Proteomes" id="UP000765338">
    <property type="component" value="Unassembled WGS sequence"/>
</dbReference>
<evidence type="ECO:0000256" key="1">
    <source>
        <dbReference type="SAM" id="Phobius"/>
    </source>
</evidence>
<organism evidence="2 3">
    <name type="scientific">Bombella mellum</name>
    <dbReference type="NCBI Taxonomy" id="2039288"/>
    <lineage>
        <taxon>Bacteria</taxon>
        <taxon>Pseudomonadati</taxon>
        <taxon>Pseudomonadota</taxon>
        <taxon>Alphaproteobacteria</taxon>
        <taxon>Acetobacterales</taxon>
        <taxon>Acetobacteraceae</taxon>
        <taxon>Bombella</taxon>
    </lineage>
</organism>
<dbReference type="EMBL" id="PDLY01000001">
    <property type="protein sequence ID" value="MBA5726946.1"/>
    <property type="molecule type" value="Genomic_DNA"/>
</dbReference>
<evidence type="ECO:0000313" key="2">
    <source>
        <dbReference type="EMBL" id="MBA5726946.1"/>
    </source>
</evidence>
<protein>
    <submittedName>
        <fullName evidence="2">Uncharacterized protein</fullName>
    </submittedName>
</protein>